<dbReference type="SUPFAM" id="SSF161098">
    <property type="entry name" value="MetI-like"/>
    <property type="match status" value="1"/>
</dbReference>
<evidence type="ECO:0000256" key="2">
    <source>
        <dbReference type="ARBA" id="ARBA00022692"/>
    </source>
</evidence>
<dbReference type="PANTHER" id="PTHR43632">
    <property type="entry name" value="PERMEASE COMPONENT OF TUNGSTATE ABC TRANSPORTER"/>
    <property type="match status" value="1"/>
</dbReference>
<accession>A0A419T2H6</accession>
<dbReference type="AlphaFoldDB" id="A0A419T2H6"/>
<feature type="transmembrane region" description="Helical" evidence="5">
    <location>
        <begin position="25"/>
        <end position="53"/>
    </location>
</feature>
<dbReference type="OrthoDB" id="9781724at2"/>
<dbReference type="InterPro" id="IPR035906">
    <property type="entry name" value="MetI-like_sf"/>
</dbReference>
<evidence type="ECO:0000313" key="8">
    <source>
        <dbReference type="Proteomes" id="UP000284177"/>
    </source>
</evidence>
<evidence type="ECO:0000256" key="3">
    <source>
        <dbReference type="ARBA" id="ARBA00022989"/>
    </source>
</evidence>
<dbReference type="InterPro" id="IPR049783">
    <property type="entry name" value="ABC_perm_TupB-like"/>
</dbReference>
<gene>
    <name evidence="7" type="ORF">BET03_12130</name>
</gene>
<dbReference type="CDD" id="cd06261">
    <property type="entry name" value="TM_PBP2"/>
    <property type="match status" value="1"/>
</dbReference>
<dbReference type="PROSITE" id="PS50928">
    <property type="entry name" value="ABC_TM1"/>
    <property type="match status" value="1"/>
</dbReference>
<dbReference type="Proteomes" id="UP000284177">
    <property type="component" value="Unassembled WGS sequence"/>
</dbReference>
<comment type="caution">
    <text evidence="7">The sequence shown here is derived from an EMBL/GenBank/DDBJ whole genome shotgun (WGS) entry which is preliminary data.</text>
</comment>
<comment type="subcellular location">
    <subcellularLocation>
        <location evidence="5">Cell membrane</location>
        <topology evidence="5">Multi-pass membrane protein</topology>
    </subcellularLocation>
    <subcellularLocation>
        <location evidence="1">Membrane</location>
        <topology evidence="1">Multi-pass membrane protein</topology>
    </subcellularLocation>
</comment>
<comment type="similarity">
    <text evidence="5">Belongs to the binding-protein-dependent transport system permease family.</text>
</comment>
<reference evidence="7 8" key="1">
    <citation type="submission" date="2016-08" db="EMBL/GenBank/DDBJ databases">
        <title>Novel Firmicutes and Novel Genomes.</title>
        <authorList>
            <person name="Poppleton D.I."/>
            <person name="Gribaldo S."/>
        </authorList>
    </citation>
    <scope>NUCLEOTIDE SEQUENCE [LARGE SCALE GENOMIC DNA]</scope>
    <source>
        <strain evidence="7 8">CTT3</strain>
    </source>
</reference>
<keyword evidence="3 5" id="KW-1133">Transmembrane helix</keyword>
<feature type="domain" description="ABC transmembrane type-1" evidence="6">
    <location>
        <begin position="26"/>
        <end position="222"/>
    </location>
</feature>
<evidence type="ECO:0000259" key="6">
    <source>
        <dbReference type="PROSITE" id="PS50928"/>
    </source>
</evidence>
<dbReference type="GO" id="GO:0055085">
    <property type="term" value="P:transmembrane transport"/>
    <property type="evidence" value="ECO:0007669"/>
    <property type="project" value="InterPro"/>
</dbReference>
<evidence type="ECO:0000256" key="5">
    <source>
        <dbReference type="RuleBase" id="RU363032"/>
    </source>
</evidence>
<keyword evidence="8" id="KW-1185">Reference proteome</keyword>
<proteinExistence type="inferred from homology"/>
<dbReference type="InterPro" id="IPR000515">
    <property type="entry name" value="MetI-like"/>
</dbReference>
<dbReference type="RefSeq" id="WP_120169192.1">
    <property type="nucleotide sequence ID" value="NZ_MCIB01000016.1"/>
</dbReference>
<dbReference type="GO" id="GO:0005886">
    <property type="term" value="C:plasma membrane"/>
    <property type="evidence" value="ECO:0007669"/>
    <property type="project" value="UniProtKB-SubCell"/>
</dbReference>
<name>A0A419T2H6_9FIRM</name>
<keyword evidence="2 5" id="KW-0812">Transmembrane</keyword>
<dbReference type="EMBL" id="MCIB01000016">
    <property type="protein sequence ID" value="RKD31643.1"/>
    <property type="molecule type" value="Genomic_DNA"/>
</dbReference>
<feature type="transmembrane region" description="Helical" evidence="5">
    <location>
        <begin position="65"/>
        <end position="85"/>
    </location>
</feature>
<evidence type="ECO:0000313" key="7">
    <source>
        <dbReference type="EMBL" id="RKD31643.1"/>
    </source>
</evidence>
<evidence type="ECO:0000256" key="4">
    <source>
        <dbReference type="ARBA" id="ARBA00023136"/>
    </source>
</evidence>
<evidence type="ECO:0000256" key="1">
    <source>
        <dbReference type="ARBA" id="ARBA00004141"/>
    </source>
</evidence>
<sequence>MDYIINGIIEALKLLVSFNRELYEIIFLSVFVSSTATLISSIIFIPLGLYLGIKNFKGKKLFSRLLYTLMSIPSVVVGLLVAILLSRRGPLGFLELLYTPTAMIIAQSLLVTPLSLGLSYNLSKNRGKKIERVGITLGARGVKIIFLLIRELKIDLFINLVTVFSRAISEVGAVMIVGGNIKNRTRVITTSIAMFNSMGNYSTAIALGLVLLAISFIINSLIYSYHQEDY</sequence>
<keyword evidence="4 5" id="KW-0472">Membrane</keyword>
<dbReference type="NCBIfam" id="NF038017">
    <property type="entry name" value="ABC_perm1"/>
    <property type="match status" value="1"/>
</dbReference>
<dbReference type="PANTHER" id="PTHR43632:SF1">
    <property type="entry name" value="PERMEASE COMPONENT OF TUNGSTATE ABC TRANSPORTER"/>
    <property type="match status" value="1"/>
</dbReference>
<feature type="transmembrane region" description="Helical" evidence="5">
    <location>
        <begin position="201"/>
        <end position="225"/>
    </location>
</feature>
<protein>
    <submittedName>
        <fullName evidence="7">Tungstate transporter permease</fullName>
    </submittedName>
</protein>
<organism evidence="7 8">
    <name type="scientific">Thermohalobacter berrensis</name>
    <dbReference type="NCBI Taxonomy" id="99594"/>
    <lineage>
        <taxon>Bacteria</taxon>
        <taxon>Bacillati</taxon>
        <taxon>Bacillota</taxon>
        <taxon>Tissierellia</taxon>
        <taxon>Tissierellales</taxon>
        <taxon>Thermohalobacteraceae</taxon>
        <taxon>Thermohalobacter</taxon>
    </lineage>
</organism>
<dbReference type="Gene3D" id="1.10.3720.10">
    <property type="entry name" value="MetI-like"/>
    <property type="match status" value="1"/>
</dbReference>
<keyword evidence="5" id="KW-0813">Transport</keyword>
<dbReference type="Pfam" id="PF00528">
    <property type="entry name" value="BPD_transp_1"/>
    <property type="match status" value="1"/>
</dbReference>
<feature type="transmembrane region" description="Helical" evidence="5">
    <location>
        <begin position="156"/>
        <end position="181"/>
    </location>
</feature>
<feature type="transmembrane region" description="Helical" evidence="5">
    <location>
        <begin position="97"/>
        <end position="120"/>
    </location>
</feature>